<reference evidence="6 7" key="1">
    <citation type="submission" date="2019-03" db="EMBL/GenBank/DDBJ databases">
        <title>Genomic analyses of the natural microbiome of Caenorhabditis elegans.</title>
        <authorList>
            <person name="Samuel B."/>
        </authorList>
    </citation>
    <scope>NUCLEOTIDE SEQUENCE [LARGE SCALE GENOMIC DNA]</scope>
    <source>
        <strain evidence="6 7">BIGb0525</strain>
    </source>
</reference>
<organism evidence="6 7">
    <name type="scientific">Pseudomonas helmanticensis</name>
    <dbReference type="NCBI Taxonomy" id="1471381"/>
    <lineage>
        <taxon>Bacteria</taxon>
        <taxon>Pseudomonadati</taxon>
        <taxon>Pseudomonadota</taxon>
        <taxon>Gammaproteobacteria</taxon>
        <taxon>Pseudomonadales</taxon>
        <taxon>Pseudomonadaceae</taxon>
        <taxon>Pseudomonas</taxon>
    </lineage>
</organism>
<dbReference type="GO" id="GO:0005829">
    <property type="term" value="C:cytosol"/>
    <property type="evidence" value="ECO:0007669"/>
    <property type="project" value="UniProtKB-ARBA"/>
</dbReference>
<dbReference type="PANTHER" id="PTHR22893:SF91">
    <property type="entry name" value="NADPH DEHYDROGENASE 2-RELATED"/>
    <property type="match status" value="1"/>
</dbReference>
<keyword evidence="3" id="KW-0560">Oxidoreductase</keyword>
<dbReference type="FunFam" id="3.20.20.70:FF:000059">
    <property type="entry name" value="N-ethylmaleimide reductase, FMN-linked"/>
    <property type="match status" value="1"/>
</dbReference>
<dbReference type="GO" id="GO:0016628">
    <property type="term" value="F:oxidoreductase activity, acting on the CH-CH group of donors, NAD or NADP as acceptor"/>
    <property type="evidence" value="ECO:0007669"/>
    <property type="project" value="UniProtKB-ARBA"/>
</dbReference>
<dbReference type="CDD" id="cd02933">
    <property type="entry name" value="OYE_like_FMN"/>
    <property type="match status" value="1"/>
</dbReference>
<dbReference type="Gene3D" id="3.20.20.70">
    <property type="entry name" value="Aldolase class I"/>
    <property type="match status" value="1"/>
</dbReference>
<dbReference type="Gene3D" id="3.10.450.50">
    <property type="match status" value="2"/>
</dbReference>
<proteinExistence type="inferred from homology"/>
<feature type="domain" description="NADH:flavin oxidoreductase/NADH oxidase N-terminal" evidence="4">
    <location>
        <begin position="3"/>
        <end position="338"/>
    </location>
</feature>
<comment type="similarity">
    <text evidence="2">Belongs to the NADH:flavin oxidoreductase/NADH oxidase family.</text>
</comment>
<dbReference type="EMBL" id="SOCQ01000004">
    <property type="protein sequence ID" value="TDV49517.1"/>
    <property type="molecule type" value="Genomic_DNA"/>
</dbReference>
<dbReference type="SUPFAM" id="SSF51395">
    <property type="entry name" value="FMN-linked oxidoreductases"/>
    <property type="match status" value="1"/>
</dbReference>
<sequence>MNKLFTPHDLAGLQLPNRLVMAPMTRSRAANGVADVLTARYYSQRASAGLIISEGINVSQQGIGYLFTPGLYTQDQVDAWRCVTDAVHAEGGRIYAQLWHAGRISHNSLLMDGEVPVSSVARPACGARAYAWITSSVPGQIITSEPRALETAEVASIVDDFVAAGQRAMEAGFDGVEVHAANGYLFDQFINGELNTREDRYGGTIENRLRLLLETIDGLSQAIGAQHVGVRISPFGRQHDLQPFDDEPQTWLALADELGLRELAYVHLSDQQAIDADCEDDFLVNFRRAYPGTLIVAGGFDQASGESALQSGKADLIGFGTPFIANPDLVERMAHGWPLAQADRKTLYGLHGARGYTDYPRYIEQTVAAPPKQLMTRASFSADALDRESEQASEAEARSTLTSVVDDFFSAWSDAEWQALAPSLAKTATLQSSQHGEGRGLDDWRRLLSTDTSALLWLRTSNHSIVIGRNGQAAASCYVYGLFGRGRQRLLYGASVVLRFRHHETNGHWILTSAHINVNWCRGDLALAAHWRMSPSDSGWELGDAPPVIVSELDSPWALIRDALPQSDAEVAVRELYSKYSWAIDQGDIALLSDCYTDDAAGGFAPMGPLQGRHAIVGQLKSFRRHWPWMQHFADVVRLKLEPDRRHAQMIVARIIPEQPVDAHGHALYGAHYQIRARLEDDGQWRICWTDYRPGWFTNADVPAFDIGITHA</sequence>
<dbReference type="SUPFAM" id="SSF54427">
    <property type="entry name" value="NTF2-like"/>
    <property type="match status" value="2"/>
</dbReference>
<dbReference type="Pfam" id="PF00724">
    <property type="entry name" value="Oxidored_FMN"/>
    <property type="match status" value="1"/>
</dbReference>
<dbReference type="InterPro" id="IPR045247">
    <property type="entry name" value="Oye-like"/>
</dbReference>
<comment type="caution">
    <text evidence="6">The sequence shown here is derived from an EMBL/GenBank/DDBJ whole genome shotgun (WGS) entry which is preliminary data.</text>
</comment>
<gene>
    <name evidence="6" type="ORF">EDF87_104163</name>
</gene>
<dbReference type="GO" id="GO:0010181">
    <property type="term" value="F:FMN binding"/>
    <property type="evidence" value="ECO:0007669"/>
    <property type="project" value="InterPro"/>
</dbReference>
<evidence type="ECO:0000256" key="3">
    <source>
        <dbReference type="ARBA" id="ARBA00023002"/>
    </source>
</evidence>
<evidence type="ECO:0000256" key="2">
    <source>
        <dbReference type="ARBA" id="ARBA00005979"/>
    </source>
</evidence>
<accession>A0A4R7VJX0</accession>
<name>A0A4R7VJX0_9PSED</name>
<evidence type="ECO:0000256" key="1">
    <source>
        <dbReference type="ARBA" id="ARBA00001917"/>
    </source>
</evidence>
<dbReference type="Proteomes" id="UP000295804">
    <property type="component" value="Unassembled WGS sequence"/>
</dbReference>
<dbReference type="InterPro" id="IPR032710">
    <property type="entry name" value="NTF2-like_dom_sf"/>
</dbReference>
<evidence type="ECO:0000259" key="5">
    <source>
        <dbReference type="Pfam" id="PF13577"/>
    </source>
</evidence>
<feature type="domain" description="SnoaL-like" evidence="5">
    <location>
        <begin position="568"/>
        <end position="688"/>
    </location>
</feature>
<dbReference type="InterPro" id="IPR037401">
    <property type="entry name" value="SnoaL-like"/>
</dbReference>
<dbReference type="InterPro" id="IPR013785">
    <property type="entry name" value="Aldolase_TIM"/>
</dbReference>
<evidence type="ECO:0000259" key="4">
    <source>
        <dbReference type="Pfam" id="PF00724"/>
    </source>
</evidence>
<comment type="cofactor">
    <cofactor evidence="1">
        <name>FMN</name>
        <dbReference type="ChEBI" id="CHEBI:58210"/>
    </cofactor>
</comment>
<dbReference type="InterPro" id="IPR001155">
    <property type="entry name" value="OxRdtase_FMN_N"/>
</dbReference>
<dbReference type="AlphaFoldDB" id="A0A4R7VJX0"/>
<evidence type="ECO:0000313" key="7">
    <source>
        <dbReference type="Proteomes" id="UP000295804"/>
    </source>
</evidence>
<dbReference type="Pfam" id="PF13577">
    <property type="entry name" value="SnoaL_4"/>
    <property type="match status" value="1"/>
</dbReference>
<protein>
    <submittedName>
        <fullName evidence="6">2,4-dienoyl-CoA reductase-like NADH-dependent reductase (Old Yellow Enzyme family)</fullName>
    </submittedName>
</protein>
<dbReference type="PANTHER" id="PTHR22893">
    <property type="entry name" value="NADH OXIDOREDUCTASE-RELATED"/>
    <property type="match status" value="1"/>
</dbReference>
<evidence type="ECO:0000313" key="6">
    <source>
        <dbReference type="EMBL" id="TDV49517.1"/>
    </source>
</evidence>